<keyword evidence="1" id="KW-0812">Transmembrane</keyword>
<dbReference type="Proteomes" id="UP000236990">
    <property type="component" value="Unassembled WGS sequence"/>
</dbReference>
<evidence type="ECO:0000313" key="2">
    <source>
        <dbReference type="EMBL" id="POD88458.1"/>
    </source>
</evidence>
<evidence type="ECO:0000313" key="3">
    <source>
        <dbReference type="Proteomes" id="UP000236990"/>
    </source>
</evidence>
<organism evidence="2 3">
    <name type="scientific">Lactiplantibacillus plantarum subsp. plantarum</name>
    <dbReference type="NCBI Taxonomy" id="337330"/>
    <lineage>
        <taxon>Bacteria</taxon>
        <taxon>Bacillati</taxon>
        <taxon>Bacillota</taxon>
        <taxon>Bacilli</taxon>
        <taxon>Lactobacillales</taxon>
        <taxon>Lactobacillaceae</taxon>
        <taxon>Lactiplantibacillus</taxon>
    </lineage>
</organism>
<reference evidence="2 3" key="1">
    <citation type="submission" date="2017-06" db="EMBL/GenBank/DDBJ databases">
        <title>Genome sequence of Lactobacillus plantarum subsp. plantarum strain SRCM101258.</title>
        <authorList>
            <person name="Cho S.H."/>
        </authorList>
    </citation>
    <scope>NUCLEOTIDE SEQUENCE [LARGE SCALE GENOMIC DNA]</scope>
    <source>
        <strain evidence="2 3">SRCM101258</strain>
    </source>
</reference>
<gene>
    <name evidence="2" type="ORF">S101258_00776</name>
</gene>
<comment type="caution">
    <text evidence="2">The sequence shown here is derived from an EMBL/GenBank/DDBJ whole genome shotgun (WGS) entry which is preliminary data.</text>
</comment>
<keyword evidence="1" id="KW-1133">Transmembrane helix</keyword>
<accession>A0A2S3U889</accession>
<name>A0A2S3U889_LACPN</name>
<keyword evidence="1" id="KW-0472">Membrane</keyword>
<protein>
    <submittedName>
        <fullName evidence="2">Uncharacterized protein</fullName>
    </submittedName>
</protein>
<evidence type="ECO:0000256" key="1">
    <source>
        <dbReference type="SAM" id="Phobius"/>
    </source>
</evidence>
<feature type="transmembrane region" description="Helical" evidence="1">
    <location>
        <begin position="6"/>
        <end position="26"/>
    </location>
</feature>
<sequence>MGSIKKQVVLGYLYSISLTLIGRVMVPMRMELARNVMPINTTMNATNGMMTGETKLTIGLERDYQVTTAWQLIWTA</sequence>
<dbReference type="EMBL" id="NKCZ01000075">
    <property type="protein sequence ID" value="POD88458.1"/>
    <property type="molecule type" value="Genomic_DNA"/>
</dbReference>
<dbReference type="AlphaFoldDB" id="A0A2S3U889"/>
<proteinExistence type="predicted"/>